<feature type="region of interest" description="Disordered" evidence="1">
    <location>
        <begin position="55"/>
        <end position="86"/>
    </location>
</feature>
<gene>
    <name evidence="3" type="primary">traV</name>
    <name evidence="3" type="ORF">C6571_18565</name>
</gene>
<dbReference type="NCBIfam" id="TIGR02747">
    <property type="entry name" value="TraV"/>
    <property type="match status" value="1"/>
</dbReference>
<sequence length="171" mass="18867">MIMYPLQSRPALFAAAVAALLLSGCAGPLNTADNSEFACSDRDCPTPFEVYNATNSAPPSVRNGRTPEKWNKGAKGNGAAEKQQEQTAMPALDLTQAVATTVRLQDPAQKTAQPIREPSQVMRIWIAPWIDQGDNLNWSGYVYTEVTPKRWAFGERQIRYQSLAPQFVQPK</sequence>
<proteinExistence type="predicted"/>
<evidence type="ECO:0000313" key="3">
    <source>
        <dbReference type="EMBL" id="AVO43438.1"/>
    </source>
</evidence>
<dbReference type="Pfam" id="PF09676">
    <property type="entry name" value="TraV"/>
    <property type="match status" value="1"/>
</dbReference>
<name>A0A2S0N5L2_9BURK</name>
<dbReference type="InterPro" id="IPR014118">
    <property type="entry name" value="T4SS_TraV"/>
</dbReference>
<organism evidence="3 4">
    <name type="scientific">Simplicispira suum</name>
    <dbReference type="NCBI Taxonomy" id="2109915"/>
    <lineage>
        <taxon>Bacteria</taxon>
        <taxon>Pseudomonadati</taxon>
        <taxon>Pseudomonadota</taxon>
        <taxon>Betaproteobacteria</taxon>
        <taxon>Burkholderiales</taxon>
        <taxon>Comamonadaceae</taxon>
        <taxon>Simplicispira</taxon>
    </lineage>
</organism>
<geneLocation type="plasmid" evidence="3 4">
    <name>unnamed1</name>
</geneLocation>
<evidence type="ECO:0000256" key="2">
    <source>
        <dbReference type="SAM" id="SignalP"/>
    </source>
</evidence>
<dbReference type="KEGG" id="simp:C6571_18565"/>
<dbReference type="Proteomes" id="UP000239326">
    <property type="component" value="Plasmid unnamed1"/>
</dbReference>
<evidence type="ECO:0000313" key="4">
    <source>
        <dbReference type="Proteomes" id="UP000239326"/>
    </source>
</evidence>
<keyword evidence="3" id="KW-0614">Plasmid</keyword>
<evidence type="ECO:0000256" key="1">
    <source>
        <dbReference type="SAM" id="MobiDB-lite"/>
    </source>
</evidence>
<keyword evidence="4" id="KW-1185">Reference proteome</keyword>
<dbReference type="OrthoDB" id="5298305at2"/>
<keyword evidence="2" id="KW-0732">Signal</keyword>
<dbReference type="AlphaFoldDB" id="A0A2S0N5L2"/>
<feature type="chain" id="PRO_5015769804" evidence="2">
    <location>
        <begin position="32"/>
        <end position="171"/>
    </location>
</feature>
<accession>A0A2S0N5L2</accession>
<dbReference type="EMBL" id="CP027670">
    <property type="protein sequence ID" value="AVO43438.1"/>
    <property type="molecule type" value="Genomic_DNA"/>
</dbReference>
<feature type="signal peptide" evidence="2">
    <location>
        <begin position="1"/>
        <end position="31"/>
    </location>
</feature>
<reference evidence="3 4" key="1">
    <citation type="submission" date="2018-03" db="EMBL/GenBank/DDBJ databases">
        <title>Genome sequencing of Simplicispira sp.</title>
        <authorList>
            <person name="Kim S.-J."/>
            <person name="Heo J."/>
            <person name="Kwon S.-W."/>
        </authorList>
    </citation>
    <scope>NUCLEOTIDE SEQUENCE [LARGE SCALE GENOMIC DNA]</scope>
    <source>
        <strain evidence="3 4">SC1-8</strain>
        <plasmid evidence="3 4">unnamed1</plasmid>
    </source>
</reference>
<protein>
    <submittedName>
        <fullName evidence="3">Type IV conjugative transfer system protein TraV</fullName>
    </submittedName>
</protein>